<comment type="caution">
    <text evidence="2">The sequence shown here is derived from an EMBL/GenBank/DDBJ whole genome shotgun (WGS) entry which is preliminary data.</text>
</comment>
<dbReference type="InterPro" id="IPR056125">
    <property type="entry name" value="DUF7708"/>
</dbReference>
<evidence type="ECO:0000313" key="2">
    <source>
        <dbReference type="EMBL" id="KAF6227393.1"/>
    </source>
</evidence>
<name>A0A8H6CPY7_9LECA</name>
<proteinExistence type="predicted"/>
<dbReference type="Pfam" id="PF24809">
    <property type="entry name" value="DUF7708"/>
    <property type="match status" value="1"/>
</dbReference>
<reference evidence="2 3" key="1">
    <citation type="journal article" date="2020" name="Genomics">
        <title>Complete, high-quality genomes from long-read metagenomic sequencing of two wolf lichen thalli reveals enigmatic genome architecture.</title>
        <authorList>
            <person name="McKenzie S.K."/>
            <person name="Walston R.F."/>
            <person name="Allen J.L."/>
        </authorList>
    </citation>
    <scope>NUCLEOTIDE SEQUENCE [LARGE SCALE GENOMIC DNA]</scope>
    <source>
        <strain evidence="2">WasteWater1</strain>
    </source>
</reference>
<keyword evidence="3" id="KW-1185">Reference proteome</keyword>
<dbReference type="AlphaFoldDB" id="A0A8H6CPY7"/>
<gene>
    <name evidence="2" type="ORF">HO133_008837</name>
</gene>
<dbReference type="EMBL" id="JACCJB010000005">
    <property type="protein sequence ID" value="KAF6227393.1"/>
    <property type="molecule type" value="Genomic_DNA"/>
</dbReference>
<organism evidence="2 3">
    <name type="scientific">Letharia lupina</name>
    <dbReference type="NCBI Taxonomy" id="560253"/>
    <lineage>
        <taxon>Eukaryota</taxon>
        <taxon>Fungi</taxon>
        <taxon>Dikarya</taxon>
        <taxon>Ascomycota</taxon>
        <taxon>Pezizomycotina</taxon>
        <taxon>Lecanoromycetes</taxon>
        <taxon>OSLEUM clade</taxon>
        <taxon>Lecanoromycetidae</taxon>
        <taxon>Lecanorales</taxon>
        <taxon>Lecanorineae</taxon>
        <taxon>Parmeliaceae</taxon>
        <taxon>Letharia</taxon>
    </lineage>
</organism>
<dbReference type="Proteomes" id="UP000593566">
    <property type="component" value="Unassembled WGS sequence"/>
</dbReference>
<dbReference type="GeneID" id="59337232"/>
<accession>A0A8H6CPY7</accession>
<feature type="domain" description="DUF7708" evidence="1">
    <location>
        <begin position="190"/>
        <end position="241"/>
    </location>
</feature>
<sequence>MGLEIKREKDASICSFDLGINKGHQKLVTWDLTVTGLVRLPMSSGEDEEDGLSLEGLLPRPPRPRRKVFLEKLAIGRRKSTGQEFLHSKHLPGGSPIIADPESQVRRVTRSHSNANVHGFKAQWGDALVSQEPIQTSLSQLRQTVVVYEKQASNEKWGELWRIRADVAELDTLARAALDKQKSRKTPFKGLERFSTVALESSKLLDVIMNQCPEYVALAWGVTKLLLVANINHSRLKQNVESH</sequence>
<dbReference type="RefSeq" id="XP_037155701.1">
    <property type="nucleotide sequence ID" value="XM_037299700.1"/>
</dbReference>
<evidence type="ECO:0000313" key="3">
    <source>
        <dbReference type="Proteomes" id="UP000593566"/>
    </source>
</evidence>
<evidence type="ECO:0000259" key="1">
    <source>
        <dbReference type="Pfam" id="PF24809"/>
    </source>
</evidence>
<protein>
    <recommendedName>
        <fullName evidence="1">DUF7708 domain-containing protein</fullName>
    </recommendedName>
</protein>